<evidence type="ECO:0000313" key="3">
    <source>
        <dbReference type="Proteomes" id="UP000248188"/>
    </source>
</evidence>
<proteinExistence type="predicted"/>
<feature type="signal peptide" evidence="1">
    <location>
        <begin position="1"/>
        <end position="26"/>
    </location>
</feature>
<feature type="chain" id="PRO_5040501807" description="Secreted protein" evidence="1">
    <location>
        <begin position="27"/>
        <end position="186"/>
    </location>
</feature>
<dbReference type="Proteomes" id="UP000248188">
    <property type="component" value="Unassembled WGS sequence"/>
</dbReference>
<keyword evidence="1" id="KW-0732">Signal</keyword>
<evidence type="ECO:0008006" key="4">
    <source>
        <dbReference type="Google" id="ProtNLM"/>
    </source>
</evidence>
<dbReference type="EMBL" id="QJRN01000012">
    <property type="protein sequence ID" value="PYC33913.1"/>
    <property type="molecule type" value="Genomic_DNA"/>
</dbReference>
<dbReference type="RefSeq" id="WP_110652719.1">
    <property type="nucleotide sequence ID" value="NZ_QJRN01000012.1"/>
</dbReference>
<accession>A0A9Q6IE57</accession>
<sequence length="186" mass="20828">MAIPSPRARWLPLSLILLCTSGTALATPQGEYWIVYGKGERYHNEVFVADAAGILQKPQGVQSAMIMQIFEDPAMPVLAAYEIQYKCKERKVRFDSARAMRRFDHAMKDVTTAQGWIAPKDYWLQRTFAFVCAAGNRENNQMLPMGKMAAGRMVETVQAMFQQLYGIQANSEAVQSLDAMLGNSPQ</sequence>
<gene>
    <name evidence="2" type="ORF">DMX08_19660</name>
</gene>
<evidence type="ECO:0000313" key="2">
    <source>
        <dbReference type="EMBL" id="PYC33913.1"/>
    </source>
</evidence>
<comment type="caution">
    <text evidence="2">The sequence shown here is derived from an EMBL/GenBank/DDBJ whole genome shotgun (WGS) entry which is preliminary data.</text>
</comment>
<dbReference type="AlphaFoldDB" id="A0A9Q6IE57"/>
<organism evidence="2 3">
    <name type="scientific">Pseudomonas protegens</name>
    <dbReference type="NCBI Taxonomy" id="380021"/>
    <lineage>
        <taxon>Bacteria</taxon>
        <taxon>Pseudomonadati</taxon>
        <taxon>Pseudomonadota</taxon>
        <taxon>Gammaproteobacteria</taxon>
        <taxon>Pseudomonadales</taxon>
        <taxon>Pseudomonadaceae</taxon>
        <taxon>Pseudomonas</taxon>
    </lineage>
</organism>
<protein>
    <recommendedName>
        <fullName evidence="4">Secreted protein</fullName>
    </recommendedName>
</protein>
<evidence type="ECO:0000256" key="1">
    <source>
        <dbReference type="SAM" id="SignalP"/>
    </source>
</evidence>
<name>A0A9Q6IE57_9PSED</name>
<reference evidence="2 3" key="1">
    <citation type="submission" date="2018-06" db="EMBL/GenBank/DDBJ databases">
        <title>Pseudomonas diversity within urban Lake Michigan freshwaters.</title>
        <authorList>
            <person name="Batrich M."/>
            <person name="Hatzopoulos T."/>
            <person name="Putonti C."/>
        </authorList>
    </citation>
    <scope>NUCLEOTIDE SEQUENCE [LARGE SCALE GENOMIC DNA]</scope>
    <source>
        <strain evidence="2 3">MB-090624</strain>
    </source>
</reference>